<dbReference type="KEGG" id="snep:Enr13x_59660"/>
<reference evidence="3 4" key="1">
    <citation type="submission" date="2019-03" db="EMBL/GenBank/DDBJ databases">
        <title>Deep-cultivation of Planctomycetes and their phenomic and genomic characterization uncovers novel biology.</title>
        <authorList>
            <person name="Wiegand S."/>
            <person name="Jogler M."/>
            <person name="Boedeker C."/>
            <person name="Pinto D."/>
            <person name="Vollmers J."/>
            <person name="Rivas-Marin E."/>
            <person name="Kohn T."/>
            <person name="Peeters S.H."/>
            <person name="Heuer A."/>
            <person name="Rast P."/>
            <person name="Oberbeckmann S."/>
            <person name="Bunk B."/>
            <person name="Jeske O."/>
            <person name="Meyerdierks A."/>
            <person name="Storesund J.E."/>
            <person name="Kallscheuer N."/>
            <person name="Luecker S."/>
            <person name="Lage O.M."/>
            <person name="Pohl T."/>
            <person name="Merkel B.J."/>
            <person name="Hornburger P."/>
            <person name="Mueller R.-W."/>
            <person name="Bruemmer F."/>
            <person name="Labrenz M."/>
            <person name="Spormann A.M."/>
            <person name="Op den Camp H."/>
            <person name="Overmann J."/>
            <person name="Amann R."/>
            <person name="Jetten M.S.M."/>
            <person name="Mascher T."/>
            <person name="Medema M.H."/>
            <person name="Devos D.P."/>
            <person name="Kaster A.-K."/>
            <person name="Ovreas L."/>
            <person name="Rohde M."/>
            <person name="Galperin M.Y."/>
            <person name="Jogler C."/>
        </authorList>
    </citation>
    <scope>NUCLEOTIDE SEQUENCE [LARGE SCALE GENOMIC DNA]</scope>
    <source>
        <strain evidence="3 4">Enr13</strain>
    </source>
</reference>
<feature type="transmembrane region" description="Helical" evidence="2">
    <location>
        <begin position="326"/>
        <end position="345"/>
    </location>
</feature>
<dbReference type="Proteomes" id="UP000319004">
    <property type="component" value="Chromosome"/>
</dbReference>
<protein>
    <submittedName>
        <fullName evidence="3">Uncharacterized protein</fullName>
    </submittedName>
</protein>
<dbReference type="OrthoDB" id="7052348at2"/>
<keyword evidence="2" id="KW-1133">Transmembrane helix</keyword>
<dbReference type="RefSeq" id="WP_145390240.1">
    <property type="nucleotide sequence ID" value="NZ_CP037423.1"/>
</dbReference>
<feature type="compositionally biased region" description="Polar residues" evidence="1">
    <location>
        <begin position="173"/>
        <end position="187"/>
    </location>
</feature>
<proteinExistence type="predicted"/>
<feature type="transmembrane region" description="Helical" evidence="2">
    <location>
        <begin position="357"/>
        <end position="380"/>
    </location>
</feature>
<keyword evidence="2" id="KW-0472">Membrane</keyword>
<accession>A0A518HYZ5</accession>
<evidence type="ECO:0000313" key="4">
    <source>
        <dbReference type="Proteomes" id="UP000319004"/>
    </source>
</evidence>
<evidence type="ECO:0000256" key="1">
    <source>
        <dbReference type="SAM" id="MobiDB-lite"/>
    </source>
</evidence>
<dbReference type="AlphaFoldDB" id="A0A518HYZ5"/>
<keyword evidence="4" id="KW-1185">Reference proteome</keyword>
<keyword evidence="2" id="KW-0812">Transmembrane</keyword>
<feature type="compositionally biased region" description="Basic and acidic residues" evidence="1">
    <location>
        <begin position="151"/>
        <end position="160"/>
    </location>
</feature>
<feature type="transmembrane region" description="Helical" evidence="2">
    <location>
        <begin position="292"/>
        <end position="314"/>
    </location>
</feature>
<evidence type="ECO:0000256" key="2">
    <source>
        <dbReference type="SAM" id="Phobius"/>
    </source>
</evidence>
<gene>
    <name evidence="3" type="ORF">Enr13x_59660</name>
</gene>
<dbReference type="EMBL" id="CP037423">
    <property type="protein sequence ID" value="QDV46062.1"/>
    <property type="molecule type" value="Genomic_DNA"/>
</dbReference>
<feature type="region of interest" description="Disordered" evidence="1">
    <location>
        <begin position="151"/>
        <end position="197"/>
    </location>
</feature>
<sequence length="394" mass="43087">MNAADLACPHCSHRNSGFRFWCERCRAPLPHPASEPTPGDIIAKQSERKQLYGRVLDDLEQLEQSREVPRDQTEAVKAFYQTQVDQIEHRQAERSKARSIDNLIRGARVAAHAGRYQQAVETLRAFDQKHPGVFPIESLTQEIQARDVQERAEREVDIPKSTRSCQPGALGRSGSSPLANACGLQSTARERETKATEALPAVEEEPVAPQPVAPDQPVVPQLVVPADEHADEHAAVPGVSPSLTPSAPTSAGATVRRSFDVEEEEIPSATQRLIDSASQWSTVLKPFLLDNVGWFVGAFLVIAGFVVLIVSFWGNIEQNRVLMHSLVYLSLATTTGVFFAMAYFMRLKYPQLESSSNVLLVIVALLIPLVFAAAVLTTLVPGATGDVIIQAGMR</sequence>
<name>A0A518HYZ5_9BACT</name>
<evidence type="ECO:0000313" key="3">
    <source>
        <dbReference type="EMBL" id="QDV46062.1"/>
    </source>
</evidence>
<organism evidence="3 4">
    <name type="scientific">Stieleria neptunia</name>
    <dbReference type="NCBI Taxonomy" id="2527979"/>
    <lineage>
        <taxon>Bacteria</taxon>
        <taxon>Pseudomonadati</taxon>
        <taxon>Planctomycetota</taxon>
        <taxon>Planctomycetia</taxon>
        <taxon>Pirellulales</taxon>
        <taxon>Pirellulaceae</taxon>
        <taxon>Stieleria</taxon>
    </lineage>
</organism>